<dbReference type="InterPro" id="IPR036271">
    <property type="entry name" value="Tet_transcr_reg_TetR-rel_C_sf"/>
</dbReference>
<dbReference type="Pfam" id="PF17932">
    <property type="entry name" value="TetR_C_24"/>
    <property type="match status" value="1"/>
</dbReference>
<evidence type="ECO:0000256" key="1">
    <source>
        <dbReference type="ARBA" id="ARBA00023015"/>
    </source>
</evidence>
<dbReference type="PANTHER" id="PTHR30055">
    <property type="entry name" value="HTH-TYPE TRANSCRIPTIONAL REGULATOR RUTR"/>
    <property type="match status" value="1"/>
</dbReference>
<evidence type="ECO:0000256" key="3">
    <source>
        <dbReference type="ARBA" id="ARBA00023163"/>
    </source>
</evidence>
<dbReference type="Pfam" id="PF00440">
    <property type="entry name" value="TetR_N"/>
    <property type="match status" value="1"/>
</dbReference>
<sequence length="197" mass="21693">MARPQSADYAQRREAIVEKAAELFAAKGFNGASMAELAAACETSKSLFYHYHPSKEDVLHAVMASHIDQLASDVEDVERLGAGPADRLAALIRTFMDHYVGAASRQKVLLNELVHLPADRRKAIVEKQRMVIDAVQRLLCAVHPALGANQDRAKVETMLLFGMINWTHTWFDPEGPVSADEVADMVVERALAPMKTA</sequence>
<gene>
    <name evidence="6" type="ORF">RQX22_13510</name>
</gene>
<dbReference type="PRINTS" id="PR00455">
    <property type="entry name" value="HTHTETR"/>
</dbReference>
<dbReference type="Gene3D" id="1.10.357.10">
    <property type="entry name" value="Tetracycline Repressor, domain 2"/>
    <property type="match status" value="1"/>
</dbReference>
<feature type="domain" description="HTH tetR-type" evidence="5">
    <location>
        <begin position="10"/>
        <end position="70"/>
    </location>
</feature>
<evidence type="ECO:0000313" key="7">
    <source>
        <dbReference type="Proteomes" id="UP001259572"/>
    </source>
</evidence>
<evidence type="ECO:0000256" key="4">
    <source>
        <dbReference type="PROSITE-ProRule" id="PRU00335"/>
    </source>
</evidence>
<dbReference type="InterPro" id="IPR001647">
    <property type="entry name" value="HTH_TetR"/>
</dbReference>
<feature type="DNA-binding region" description="H-T-H motif" evidence="4">
    <location>
        <begin position="33"/>
        <end position="52"/>
    </location>
</feature>
<organism evidence="6 7">
    <name type="scientific">Sphingosinicella rhizophila</name>
    <dbReference type="NCBI Taxonomy" id="3050082"/>
    <lineage>
        <taxon>Bacteria</taxon>
        <taxon>Pseudomonadati</taxon>
        <taxon>Pseudomonadota</taxon>
        <taxon>Alphaproteobacteria</taxon>
        <taxon>Sphingomonadales</taxon>
        <taxon>Sphingosinicellaceae</taxon>
        <taxon>Sphingosinicella</taxon>
    </lineage>
</organism>
<dbReference type="InterPro" id="IPR050109">
    <property type="entry name" value="HTH-type_TetR-like_transc_reg"/>
</dbReference>
<dbReference type="InterPro" id="IPR041490">
    <property type="entry name" value="KstR2_TetR_C"/>
</dbReference>
<dbReference type="PROSITE" id="PS50977">
    <property type="entry name" value="HTH_TETR_2"/>
    <property type="match status" value="1"/>
</dbReference>
<protein>
    <submittedName>
        <fullName evidence="6">TetR/AcrR family transcriptional regulator</fullName>
    </submittedName>
</protein>
<keyword evidence="3" id="KW-0804">Transcription</keyword>
<evidence type="ECO:0000313" key="6">
    <source>
        <dbReference type="EMBL" id="MDT9599974.1"/>
    </source>
</evidence>
<dbReference type="Gene3D" id="1.10.10.60">
    <property type="entry name" value="Homeodomain-like"/>
    <property type="match status" value="1"/>
</dbReference>
<comment type="caution">
    <text evidence="6">The sequence shown here is derived from an EMBL/GenBank/DDBJ whole genome shotgun (WGS) entry which is preliminary data.</text>
</comment>
<dbReference type="SUPFAM" id="SSF48498">
    <property type="entry name" value="Tetracyclin repressor-like, C-terminal domain"/>
    <property type="match status" value="1"/>
</dbReference>
<proteinExistence type="predicted"/>
<keyword evidence="1" id="KW-0805">Transcription regulation</keyword>
<dbReference type="InterPro" id="IPR009057">
    <property type="entry name" value="Homeodomain-like_sf"/>
</dbReference>
<dbReference type="SUPFAM" id="SSF46689">
    <property type="entry name" value="Homeodomain-like"/>
    <property type="match status" value="1"/>
</dbReference>
<reference evidence="6 7" key="1">
    <citation type="submission" date="2023-05" db="EMBL/GenBank/DDBJ databases">
        <authorList>
            <person name="Guo Y."/>
        </authorList>
    </citation>
    <scope>NUCLEOTIDE SEQUENCE [LARGE SCALE GENOMIC DNA]</scope>
    <source>
        <strain evidence="6 7">GR2756</strain>
    </source>
</reference>
<dbReference type="Proteomes" id="UP001259572">
    <property type="component" value="Unassembled WGS sequence"/>
</dbReference>
<evidence type="ECO:0000256" key="2">
    <source>
        <dbReference type="ARBA" id="ARBA00023125"/>
    </source>
</evidence>
<dbReference type="PANTHER" id="PTHR30055:SF234">
    <property type="entry name" value="HTH-TYPE TRANSCRIPTIONAL REGULATOR BETI"/>
    <property type="match status" value="1"/>
</dbReference>
<keyword evidence="7" id="KW-1185">Reference proteome</keyword>
<evidence type="ECO:0000259" key="5">
    <source>
        <dbReference type="PROSITE" id="PS50977"/>
    </source>
</evidence>
<dbReference type="EMBL" id="JAVUPU010000006">
    <property type="protein sequence ID" value="MDT9599974.1"/>
    <property type="molecule type" value="Genomic_DNA"/>
</dbReference>
<dbReference type="RefSeq" id="WP_315727069.1">
    <property type="nucleotide sequence ID" value="NZ_JAVUPU010000006.1"/>
</dbReference>
<keyword evidence="2 4" id="KW-0238">DNA-binding</keyword>
<accession>A0ABU3QA27</accession>
<name>A0ABU3QA27_9SPHN</name>